<proteinExistence type="predicted"/>
<gene>
    <name evidence="2" type="ORF">Tco_0878041</name>
</gene>
<dbReference type="Proteomes" id="UP001151760">
    <property type="component" value="Unassembled WGS sequence"/>
</dbReference>
<comment type="caution">
    <text evidence="2">The sequence shown here is derived from an EMBL/GenBank/DDBJ whole genome shotgun (WGS) entry which is preliminary data.</text>
</comment>
<dbReference type="EMBL" id="BQNB010013708">
    <property type="protein sequence ID" value="GJT19335.1"/>
    <property type="molecule type" value="Genomic_DNA"/>
</dbReference>
<name>A0ABQ5BWS7_9ASTR</name>
<organism evidence="2 3">
    <name type="scientific">Tanacetum coccineum</name>
    <dbReference type="NCBI Taxonomy" id="301880"/>
    <lineage>
        <taxon>Eukaryota</taxon>
        <taxon>Viridiplantae</taxon>
        <taxon>Streptophyta</taxon>
        <taxon>Embryophyta</taxon>
        <taxon>Tracheophyta</taxon>
        <taxon>Spermatophyta</taxon>
        <taxon>Magnoliopsida</taxon>
        <taxon>eudicotyledons</taxon>
        <taxon>Gunneridae</taxon>
        <taxon>Pentapetalae</taxon>
        <taxon>asterids</taxon>
        <taxon>campanulids</taxon>
        <taxon>Asterales</taxon>
        <taxon>Asteraceae</taxon>
        <taxon>Asteroideae</taxon>
        <taxon>Anthemideae</taxon>
        <taxon>Anthemidinae</taxon>
        <taxon>Tanacetum</taxon>
    </lineage>
</organism>
<feature type="region of interest" description="Disordered" evidence="1">
    <location>
        <begin position="36"/>
        <end position="55"/>
    </location>
</feature>
<keyword evidence="3" id="KW-1185">Reference proteome</keyword>
<evidence type="ECO:0000313" key="3">
    <source>
        <dbReference type="Proteomes" id="UP001151760"/>
    </source>
</evidence>
<sequence>MTEMFRLTSRTRPAEALKSIDKGKRSHGLINAITICPKQPNKTQNDKPKEEEEKDNLENIHVNPLTLPDPSVSFITEKVLKLNSFFKSLGLVPQSFDTEVVCTKGDDDEVMFIEIIRKNDDSHEEGPEEEGSTTTEGVGVEHFDMFPTRSELAYQKYLMCGPIPFIFLRNPIITEGCPSFLKIPCNIGHVHFEKAYIDVNSPLNVMTQMMYNWIMRRKLDPSARETFTKISNMTYDPPEGVVRFTNKNDEIAYKMPHKIERYNSLSDLKKEHTKSVYLRNEEDKRKGVKYVINKILGFYKECLELGPEYVTGMDDEGEVT</sequence>
<feature type="region of interest" description="Disordered" evidence="1">
    <location>
        <begin position="118"/>
        <end position="137"/>
    </location>
</feature>
<reference evidence="2" key="1">
    <citation type="journal article" date="2022" name="Int. J. Mol. Sci.">
        <title>Draft Genome of Tanacetum Coccineum: Genomic Comparison of Closely Related Tanacetum-Family Plants.</title>
        <authorList>
            <person name="Yamashiro T."/>
            <person name="Shiraishi A."/>
            <person name="Nakayama K."/>
            <person name="Satake H."/>
        </authorList>
    </citation>
    <scope>NUCLEOTIDE SEQUENCE</scope>
</reference>
<evidence type="ECO:0000256" key="1">
    <source>
        <dbReference type="SAM" id="MobiDB-lite"/>
    </source>
</evidence>
<accession>A0ABQ5BWS7</accession>
<evidence type="ECO:0000313" key="2">
    <source>
        <dbReference type="EMBL" id="GJT19335.1"/>
    </source>
</evidence>
<protein>
    <submittedName>
        <fullName evidence="2">Uncharacterized protein</fullName>
    </submittedName>
</protein>
<reference evidence="2" key="2">
    <citation type="submission" date="2022-01" db="EMBL/GenBank/DDBJ databases">
        <authorList>
            <person name="Yamashiro T."/>
            <person name="Shiraishi A."/>
            <person name="Satake H."/>
            <person name="Nakayama K."/>
        </authorList>
    </citation>
    <scope>NUCLEOTIDE SEQUENCE</scope>
</reference>